<accession>A0A6J6IZ12</accession>
<keyword evidence="1" id="KW-0175">Coiled coil</keyword>
<dbReference type="Pfam" id="PF03993">
    <property type="entry name" value="DUF349"/>
    <property type="match status" value="3"/>
</dbReference>
<sequence>MPPISNSFGRVDNENNVFVNDNGTERKVGQYPGVTEAEALAYFERKFHELESNVRILEQRVKNNADATSIATAAAKLASDLVDPTAVGNLQDLRDRVAAVTPNIEKMRAEKAQANQKETAAALELRNEIAQKAAILADKDPKKTQWKIASKEMSDLFDSWQASQKSGFKVPRKEADAIWKVFSQARTKFESNKRAFFAELTLVTKTARAKKTELVSKAESLVAKGAEAATDYRKLLGEWKLSGRSQGKQDDALWDRFKAAGDAIYSLRKETIAKEQVEYSANYEAKVALIVEAEKLDPTKGLAEAKKQLLSIQQRYEKAGKVSREKIRETDDRMRAVEKKFKDLEQEHWRKSDPAAIERTNGVLSQLEESIANIESDLSAATAANDSKKTKELTEALAARKSWLEVVKQNAS</sequence>
<protein>
    <submittedName>
        <fullName evidence="3">Unannotated protein</fullName>
    </submittedName>
</protein>
<dbReference type="EMBL" id="CAEZVM010000012">
    <property type="protein sequence ID" value="CAB4629614.1"/>
    <property type="molecule type" value="Genomic_DNA"/>
</dbReference>
<organism evidence="3">
    <name type="scientific">freshwater metagenome</name>
    <dbReference type="NCBI Taxonomy" id="449393"/>
    <lineage>
        <taxon>unclassified sequences</taxon>
        <taxon>metagenomes</taxon>
        <taxon>ecological metagenomes</taxon>
    </lineage>
</organism>
<feature type="coiled-coil region" evidence="1">
    <location>
        <begin position="302"/>
        <end position="384"/>
    </location>
</feature>
<evidence type="ECO:0000313" key="3">
    <source>
        <dbReference type="EMBL" id="CAB4629614.1"/>
    </source>
</evidence>
<gene>
    <name evidence="3" type="ORF">UFOPK2032_00495</name>
</gene>
<dbReference type="InterPro" id="IPR007139">
    <property type="entry name" value="DUF349"/>
</dbReference>
<evidence type="ECO:0000256" key="1">
    <source>
        <dbReference type="SAM" id="Coils"/>
    </source>
</evidence>
<proteinExistence type="predicted"/>
<name>A0A6J6IZ12_9ZZZZ</name>
<evidence type="ECO:0000256" key="2">
    <source>
        <dbReference type="SAM" id="MobiDB-lite"/>
    </source>
</evidence>
<reference evidence="3" key="1">
    <citation type="submission" date="2020-05" db="EMBL/GenBank/DDBJ databases">
        <authorList>
            <person name="Chiriac C."/>
            <person name="Salcher M."/>
            <person name="Ghai R."/>
            <person name="Kavagutti S V."/>
        </authorList>
    </citation>
    <scope>NUCLEOTIDE SEQUENCE</scope>
</reference>
<dbReference type="AlphaFoldDB" id="A0A6J6IZ12"/>
<feature type="region of interest" description="Disordered" evidence="2">
    <location>
        <begin position="1"/>
        <end position="24"/>
    </location>
</feature>